<name>A0ABR4YIV2_9BACT</name>
<gene>
    <name evidence="4" type="ORF">LG35_06405</name>
</gene>
<evidence type="ECO:0000259" key="3">
    <source>
        <dbReference type="Pfam" id="PF02826"/>
    </source>
</evidence>
<accession>A0ABR4YIV2</accession>
<feature type="domain" description="D-isomer specific 2-hydroxyacid dehydrogenase NAD-binding" evidence="3">
    <location>
        <begin position="125"/>
        <end position="254"/>
    </location>
</feature>
<evidence type="ECO:0000313" key="4">
    <source>
        <dbReference type="EMBL" id="KHE42175.1"/>
    </source>
</evidence>
<dbReference type="CDD" id="cd12174">
    <property type="entry name" value="PGDH_like_3"/>
    <property type="match status" value="1"/>
</dbReference>
<dbReference type="InterPro" id="IPR006140">
    <property type="entry name" value="D-isomer_DH_NAD-bd"/>
</dbReference>
<evidence type="ECO:0000256" key="1">
    <source>
        <dbReference type="RuleBase" id="RU003719"/>
    </source>
</evidence>
<dbReference type="PANTHER" id="PTHR42938:SF47">
    <property type="entry name" value="HYDROXYPYRUVATE REDUCTASE"/>
    <property type="match status" value="1"/>
</dbReference>
<dbReference type="SUPFAM" id="SSF51735">
    <property type="entry name" value="NAD(P)-binding Rossmann-fold domains"/>
    <property type="match status" value="1"/>
</dbReference>
<dbReference type="Proteomes" id="UP000030889">
    <property type="component" value="Unassembled WGS sequence"/>
</dbReference>
<evidence type="ECO:0000259" key="2">
    <source>
        <dbReference type="Pfam" id="PF00389"/>
    </source>
</evidence>
<dbReference type="InterPro" id="IPR036291">
    <property type="entry name" value="NAD(P)-bd_dom_sf"/>
</dbReference>
<protein>
    <submittedName>
        <fullName evidence="4">3-phosphoglycerate dehydrogenase</fullName>
    </submittedName>
</protein>
<keyword evidence="1" id="KW-0560">Oxidoreductase</keyword>
<feature type="domain" description="D-isomer specific 2-hydroxyacid dehydrogenase catalytic" evidence="2">
    <location>
        <begin position="16"/>
        <end position="306"/>
    </location>
</feature>
<dbReference type="Pfam" id="PF02826">
    <property type="entry name" value="2-Hacid_dh_C"/>
    <property type="match status" value="1"/>
</dbReference>
<sequence length="308" mass="33557">MKVLLATEKPFAKVASDGIREIVEKAGYELVVLEKYTDKSELLKAVADVDAIIIRSDKITAEVIEAAKNLKIVVRAGAGYDNVDLAAATARKIVVMNTPGQNSNAVAELAIGLMIFMARNKFTPGTGTEIHGKRLGIHAYGNVGKLVARYGKGFGMEVYAYDPFITDKAVYEKDGVIPVGSVEELYSKCDYVSVHIPATEQTKKSINYDLLSKMPKGATIVNTARKEVIDEEGLAKVLAERTDLKYVTDIAADMQVVLNEKFGNRVFATPKKMGAETQEANVNAALAAANQIVAFFTKGENRFQVNKW</sequence>
<proteinExistence type="inferred from homology"/>
<dbReference type="EMBL" id="JRGF01000006">
    <property type="protein sequence ID" value="KHE42175.1"/>
    <property type="molecule type" value="Genomic_DNA"/>
</dbReference>
<reference evidence="4 5" key="1">
    <citation type="submission" date="2014-09" db="EMBL/GenBank/DDBJ databases">
        <title>Alistipes sp. 627, sp. nov., a novel member of the family Rikenellaceae isolated from human faeces.</title>
        <authorList>
            <person name="Shkoporov A.N."/>
            <person name="Chaplin A.V."/>
            <person name="Motuzova O.V."/>
            <person name="Kafarskaia L.I."/>
            <person name="Khokhlova E.V."/>
            <person name="Efimov B.A."/>
        </authorList>
    </citation>
    <scope>NUCLEOTIDE SEQUENCE [LARGE SCALE GENOMIC DNA]</scope>
    <source>
        <strain evidence="4 5">627</strain>
    </source>
</reference>
<dbReference type="Gene3D" id="3.40.50.720">
    <property type="entry name" value="NAD(P)-binding Rossmann-like Domain"/>
    <property type="match status" value="2"/>
</dbReference>
<dbReference type="InterPro" id="IPR006139">
    <property type="entry name" value="D-isomer_2_OHA_DH_cat_dom"/>
</dbReference>
<comment type="similarity">
    <text evidence="1">Belongs to the D-isomer specific 2-hydroxyacid dehydrogenase family.</text>
</comment>
<organism evidence="4 5">
    <name type="scientific">Alistipes inops</name>
    <dbReference type="NCBI Taxonomy" id="1501391"/>
    <lineage>
        <taxon>Bacteria</taxon>
        <taxon>Pseudomonadati</taxon>
        <taxon>Bacteroidota</taxon>
        <taxon>Bacteroidia</taxon>
        <taxon>Bacteroidales</taxon>
        <taxon>Rikenellaceae</taxon>
        <taxon>Alistipes</taxon>
    </lineage>
</organism>
<evidence type="ECO:0000313" key="5">
    <source>
        <dbReference type="Proteomes" id="UP000030889"/>
    </source>
</evidence>
<dbReference type="RefSeq" id="WP_035473374.1">
    <property type="nucleotide sequence ID" value="NZ_JRGF01000006.1"/>
</dbReference>
<dbReference type="SUPFAM" id="SSF52283">
    <property type="entry name" value="Formate/glycerate dehydrogenase catalytic domain-like"/>
    <property type="match status" value="1"/>
</dbReference>
<comment type="caution">
    <text evidence="4">The sequence shown here is derived from an EMBL/GenBank/DDBJ whole genome shotgun (WGS) entry which is preliminary data.</text>
</comment>
<dbReference type="PANTHER" id="PTHR42938">
    <property type="entry name" value="FORMATE DEHYDROGENASE 1"/>
    <property type="match status" value="1"/>
</dbReference>
<dbReference type="Pfam" id="PF00389">
    <property type="entry name" value="2-Hacid_dh"/>
    <property type="match status" value="1"/>
</dbReference>
<keyword evidence="5" id="KW-1185">Reference proteome</keyword>